<organism evidence="7 8">
    <name type="scientific">Cherax quadricarinatus</name>
    <name type="common">Australian red claw crayfish</name>
    <dbReference type="NCBI Taxonomy" id="27406"/>
    <lineage>
        <taxon>Eukaryota</taxon>
        <taxon>Metazoa</taxon>
        <taxon>Ecdysozoa</taxon>
        <taxon>Arthropoda</taxon>
        <taxon>Crustacea</taxon>
        <taxon>Multicrustacea</taxon>
        <taxon>Malacostraca</taxon>
        <taxon>Eumalacostraca</taxon>
        <taxon>Eucarida</taxon>
        <taxon>Decapoda</taxon>
        <taxon>Pleocyemata</taxon>
        <taxon>Astacidea</taxon>
        <taxon>Parastacoidea</taxon>
        <taxon>Parastacidae</taxon>
        <taxon>Cherax</taxon>
    </lineage>
</organism>
<dbReference type="InterPro" id="IPR016439">
    <property type="entry name" value="Lag1/Lac1-like"/>
</dbReference>
<proteinExistence type="predicted"/>
<dbReference type="GO" id="GO:0046513">
    <property type="term" value="P:ceramide biosynthetic process"/>
    <property type="evidence" value="ECO:0007669"/>
    <property type="project" value="InterPro"/>
</dbReference>
<feature type="non-terminal residue" evidence="7">
    <location>
        <position position="170"/>
    </location>
</feature>
<dbReference type="PANTHER" id="PTHR12560:SF0">
    <property type="entry name" value="LD18904P"/>
    <property type="match status" value="1"/>
</dbReference>
<dbReference type="EMBL" id="JARKIK010000018">
    <property type="protein sequence ID" value="KAK8746388.1"/>
    <property type="molecule type" value="Genomic_DNA"/>
</dbReference>
<dbReference type="Gene3D" id="1.10.10.60">
    <property type="entry name" value="Homeodomain-like"/>
    <property type="match status" value="1"/>
</dbReference>
<dbReference type="PANTHER" id="PTHR12560">
    <property type="entry name" value="LONGEVITY ASSURANCE FACTOR 1 LAG1"/>
    <property type="match status" value="1"/>
</dbReference>
<name>A0AAW0Y2U4_CHEQU</name>
<comment type="caution">
    <text evidence="7">The sequence shown here is derived from an EMBL/GenBank/DDBJ whole genome shotgun (WGS) entry which is preliminary data.</text>
</comment>
<protein>
    <submittedName>
        <fullName evidence="7">Uncharacterized protein</fullName>
    </submittedName>
</protein>
<accession>A0AAW0Y2U4</accession>
<dbReference type="GO" id="GO:0050291">
    <property type="term" value="F:sphingosine N-acyltransferase activity"/>
    <property type="evidence" value="ECO:0007669"/>
    <property type="project" value="InterPro"/>
</dbReference>
<keyword evidence="6" id="KW-0812">Transmembrane</keyword>
<comment type="pathway">
    <text evidence="3">Lipid metabolism; sphingolipid metabolism.</text>
</comment>
<sequence length="170" mass="20632">MAAWMWHKFSTWFWDPYVWLPPNYYWEDLVPNEKVNYANWSDLWTYPIIMALLAIPLRFLILNNLVYSFIAQAVGLRDIKARPVVPNETLEHLFLRYKAKPPDSEISHCAGKLGWSERKVERWIRQRTAMTRINKFTKFMECAWQCTYYTFIFVYGLYIMCGKPWLWDIR</sequence>
<evidence type="ECO:0000256" key="3">
    <source>
        <dbReference type="ARBA" id="ARBA00004760"/>
    </source>
</evidence>
<reference evidence="7 8" key="1">
    <citation type="journal article" date="2024" name="BMC Genomics">
        <title>Genome assembly of redclaw crayfish (Cherax quadricarinatus) provides insights into its immune adaptation and hypoxia tolerance.</title>
        <authorList>
            <person name="Liu Z."/>
            <person name="Zheng J."/>
            <person name="Li H."/>
            <person name="Fang K."/>
            <person name="Wang S."/>
            <person name="He J."/>
            <person name="Zhou D."/>
            <person name="Weng S."/>
            <person name="Chi M."/>
            <person name="Gu Z."/>
            <person name="He J."/>
            <person name="Li F."/>
            <person name="Wang M."/>
        </authorList>
    </citation>
    <scope>NUCLEOTIDE SEQUENCE [LARGE SCALE GENOMIC DNA]</scope>
    <source>
        <strain evidence="7">ZL_2023a</strain>
    </source>
</reference>
<dbReference type="Proteomes" id="UP001445076">
    <property type="component" value="Unassembled WGS sequence"/>
</dbReference>
<evidence type="ECO:0000256" key="4">
    <source>
        <dbReference type="ARBA" id="ARBA00004991"/>
    </source>
</evidence>
<evidence type="ECO:0000256" key="2">
    <source>
        <dbReference type="ARBA" id="ARBA00004586"/>
    </source>
</evidence>
<comment type="subcellular location">
    <subcellularLocation>
        <location evidence="1">Endomembrane system</location>
        <topology evidence="1">Multi-pass membrane protein</topology>
    </subcellularLocation>
    <subcellularLocation>
        <location evidence="2">Endoplasmic reticulum membrane</location>
    </subcellularLocation>
</comment>
<keyword evidence="6" id="KW-1133">Transmembrane helix</keyword>
<evidence type="ECO:0000256" key="5">
    <source>
        <dbReference type="ARBA" id="ARBA00049036"/>
    </source>
</evidence>
<feature type="transmembrane region" description="Helical" evidence="6">
    <location>
        <begin position="44"/>
        <end position="70"/>
    </location>
</feature>
<keyword evidence="8" id="KW-1185">Reference proteome</keyword>
<comment type="catalytic activity">
    <reaction evidence="5">
        <text>sphinganine + octadecanoyl-CoA = N-(octadecanoyl)-sphinganine + CoA + H(+)</text>
        <dbReference type="Rhea" id="RHEA:36547"/>
        <dbReference type="ChEBI" id="CHEBI:15378"/>
        <dbReference type="ChEBI" id="CHEBI:57287"/>
        <dbReference type="ChEBI" id="CHEBI:57394"/>
        <dbReference type="ChEBI" id="CHEBI:57817"/>
        <dbReference type="ChEBI" id="CHEBI:67033"/>
    </reaction>
    <physiologicalReaction direction="left-to-right" evidence="5">
        <dbReference type="Rhea" id="RHEA:36548"/>
    </physiologicalReaction>
</comment>
<dbReference type="AlphaFoldDB" id="A0AAW0Y2U4"/>
<feature type="transmembrane region" description="Helical" evidence="6">
    <location>
        <begin position="142"/>
        <end position="160"/>
    </location>
</feature>
<gene>
    <name evidence="7" type="ORF">OTU49_017384</name>
</gene>
<evidence type="ECO:0000313" key="8">
    <source>
        <dbReference type="Proteomes" id="UP001445076"/>
    </source>
</evidence>
<keyword evidence="6" id="KW-0472">Membrane</keyword>
<dbReference type="FunFam" id="1.10.10.60:FF:000020">
    <property type="entry name" value="Ceramide synthase 5"/>
    <property type="match status" value="1"/>
</dbReference>
<evidence type="ECO:0000256" key="6">
    <source>
        <dbReference type="SAM" id="Phobius"/>
    </source>
</evidence>
<comment type="pathway">
    <text evidence="4">Sphingolipid metabolism.</text>
</comment>
<evidence type="ECO:0000256" key="1">
    <source>
        <dbReference type="ARBA" id="ARBA00004127"/>
    </source>
</evidence>
<dbReference type="GO" id="GO:0005789">
    <property type="term" value="C:endoplasmic reticulum membrane"/>
    <property type="evidence" value="ECO:0007669"/>
    <property type="project" value="UniProtKB-SubCell"/>
</dbReference>
<evidence type="ECO:0000313" key="7">
    <source>
        <dbReference type="EMBL" id="KAK8746388.1"/>
    </source>
</evidence>